<name>A0ABD6VMI6_9GAMM</name>
<evidence type="ECO:0000313" key="1">
    <source>
        <dbReference type="EMBL" id="POE24230.1"/>
    </source>
</evidence>
<comment type="caution">
    <text evidence="1">The sequence shown here is derived from an EMBL/GenBank/DDBJ whole genome shotgun (WGS) entry which is preliminary data.</text>
</comment>
<accession>A0ABD6VMI6</accession>
<organism evidence="1 2">
    <name type="scientific">Pectobacterium odoriferum</name>
    <dbReference type="NCBI Taxonomy" id="78398"/>
    <lineage>
        <taxon>Bacteria</taxon>
        <taxon>Pseudomonadati</taxon>
        <taxon>Pseudomonadota</taxon>
        <taxon>Gammaproteobacteria</taxon>
        <taxon>Enterobacterales</taxon>
        <taxon>Pectobacteriaceae</taxon>
        <taxon>Pectobacterium</taxon>
    </lineage>
</organism>
<gene>
    <name evidence="1" type="ORF">BV926_18990</name>
</gene>
<dbReference type="AlphaFoldDB" id="A0ABD6VMI6"/>
<sequence length="63" mass="7387">MPVRWPRSLSRITYLSKFTGIPSLATCLKLELFSGYLIVCFSHTLCFHFRRMQEHLSCHTVIL</sequence>
<dbReference type="Proteomes" id="UP000237274">
    <property type="component" value="Unassembled WGS sequence"/>
</dbReference>
<reference evidence="1 2" key="1">
    <citation type="submission" date="2017-01" db="EMBL/GenBank/DDBJ databases">
        <title>Comparative Genomics of 38 Pectobacterium strains comprising three species revealed the characteristics of Pectobacterium carotovorum.</title>
        <authorList>
            <person name="Xie H."/>
            <person name="Ma Y."/>
            <person name="Li X."/>
        </authorList>
    </citation>
    <scope>NUCLEOTIDE SEQUENCE [LARGE SCALE GENOMIC DNA]</scope>
    <source>
        <strain evidence="1 2">Q142</strain>
    </source>
</reference>
<evidence type="ECO:0000313" key="2">
    <source>
        <dbReference type="Proteomes" id="UP000237274"/>
    </source>
</evidence>
<protein>
    <submittedName>
        <fullName evidence="1">Uncharacterized protein</fullName>
    </submittedName>
</protein>
<dbReference type="EMBL" id="MTAO01000017">
    <property type="protein sequence ID" value="POE24230.1"/>
    <property type="molecule type" value="Genomic_DNA"/>
</dbReference>
<proteinExistence type="predicted"/>